<dbReference type="Proteomes" id="UP000581206">
    <property type="component" value="Unassembled WGS sequence"/>
</dbReference>
<protein>
    <submittedName>
        <fullName evidence="1">Peptidase C14</fullName>
    </submittedName>
</protein>
<dbReference type="AlphaFoldDB" id="A0A7X6KXI3"/>
<keyword evidence="2" id="KW-1185">Reference proteome</keyword>
<evidence type="ECO:0000313" key="1">
    <source>
        <dbReference type="EMBL" id="NKY23987.1"/>
    </source>
</evidence>
<name>A0A7X6KXI3_9CELL</name>
<reference evidence="1 2" key="1">
    <citation type="submission" date="2020-04" db="EMBL/GenBank/DDBJ databases">
        <title>MicrobeNet Type strains.</title>
        <authorList>
            <person name="Nicholson A.C."/>
        </authorList>
    </citation>
    <scope>NUCLEOTIDE SEQUENCE [LARGE SCALE GENOMIC DNA]</scope>
    <source>
        <strain evidence="1 2">ATCC BAA-788</strain>
    </source>
</reference>
<dbReference type="EMBL" id="JAAXOX010000010">
    <property type="protein sequence ID" value="NKY23987.1"/>
    <property type="molecule type" value="Genomic_DNA"/>
</dbReference>
<evidence type="ECO:0000313" key="2">
    <source>
        <dbReference type="Proteomes" id="UP000581206"/>
    </source>
</evidence>
<sequence>MHDGTVDFRQFGVLGPDTAADDALDALVGDPAVQRIEAHTDLNFVRRHRFARSDLVLDFGHHLVTTEGIEPAAANDPFAAVLFFQGAVTDEVVTGALPDDLPEQVDILPVPDSAAFTVGQWWAVQTDTRPGGGSAERELMYLLQVTQIVDGTHVRVGYKTGWALAAGRTLTWTRVDPVQRVTVQRMRFRGTGTDQVTGSHPVAFEYATHCDVHAIDAEGTFWPVIMRRWNTTYVTSQCSLRNPVSVTLGGAGYLTQQISCLYAQVRDCRTSNARHLNDFTCAAYSMVQNCHGDGDVQGPFVTHGQYEHDLTYIGNSGLMTFANSGATWGGRAKRVTVRQQVAALFFARVGVIDLTLEDCQVVKDPSMPDYPSWMWVNADGLQMRGCRVDARFQLSQATAVSARPTVIEDCVIGLTAADGTLPFIAANVSTPVSFVRTTITGLDGATTSWQGTGPLTLTGCTLRGIGDDGAGAPVPVSAARLTLDGTRLENTGLVLAGAADQELTAVGTRATGGPSGGAVFSRSGATTRAVTWNLDGHTGTADRADLAHVRVTEGVNHYRSTGSTYAGGALDLSGFAAGSTLLHTGCVERGVTRLAVPPTGDGVLTDGNLLV</sequence>
<organism evidence="1 2">
    <name type="scientific">Cellulomonas denverensis</name>
    <dbReference type="NCBI Taxonomy" id="264297"/>
    <lineage>
        <taxon>Bacteria</taxon>
        <taxon>Bacillati</taxon>
        <taxon>Actinomycetota</taxon>
        <taxon>Actinomycetes</taxon>
        <taxon>Micrococcales</taxon>
        <taxon>Cellulomonadaceae</taxon>
        <taxon>Cellulomonas</taxon>
    </lineage>
</organism>
<gene>
    <name evidence="1" type="ORF">HGA03_15050</name>
</gene>
<accession>A0A7X6KXI3</accession>
<comment type="caution">
    <text evidence="1">The sequence shown here is derived from an EMBL/GenBank/DDBJ whole genome shotgun (WGS) entry which is preliminary data.</text>
</comment>
<proteinExistence type="predicted"/>